<keyword evidence="10" id="KW-1185">Reference proteome</keyword>
<evidence type="ECO:0000256" key="7">
    <source>
        <dbReference type="RuleBase" id="RU363032"/>
    </source>
</evidence>
<evidence type="ECO:0000259" key="8">
    <source>
        <dbReference type="PROSITE" id="PS50928"/>
    </source>
</evidence>
<evidence type="ECO:0000256" key="1">
    <source>
        <dbReference type="ARBA" id="ARBA00004651"/>
    </source>
</evidence>
<dbReference type="Gene3D" id="1.10.3720.10">
    <property type="entry name" value="MetI-like"/>
    <property type="match status" value="1"/>
</dbReference>
<reference evidence="9 10" key="1">
    <citation type="submission" date="2007-04" db="EMBL/GenBank/DDBJ databases">
        <authorList>
            <person name="Fulton L."/>
            <person name="Clifton S."/>
            <person name="Fulton B."/>
            <person name="Xu J."/>
            <person name="Minx P."/>
            <person name="Pepin K.H."/>
            <person name="Johnson M."/>
            <person name="Thiruvilangam P."/>
            <person name="Bhonagiri V."/>
            <person name="Nash W.E."/>
            <person name="Mardis E.R."/>
            <person name="Wilson R.K."/>
        </authorList>
    </citation>
    <scope>NUCLEOTIDE SEQUENCE [LARGE SCALE GENOMIC DNA]</scope>
    <source>
        <strain evidence="9 10">ATCC 29799</strain>
    </source>
</reference>
<dbReference type="Proteomes" id="UP000003639">
    <property type="component" value="Unassembled WGS sequence"/>
</dbReference>
<name>A6NZV3_9FIRM</name>
<keyword evidence="2 7" id="KW-0813">Transport</keyword>
<feature type="transmembrane region" description="Helical" evidence="7">
    <location>
        <begin position="257"/>
        <end position="280"/>
    </location>
</feature>
<sequence length="295" mass="31556">MKKKKETAGEQLAPRHASAWQIFCRNKLAVVGLCFILFWVIMAVLAPVIAPFEPNALDYAVSQKPPGYEGHLLGTDQYGRDILTRVLYGARISMWCGVISVGISLVIGTVLGGIAGYYGGAVSIVIMRVMDAMCAFPSLVLAIVIAAAIGKGTVSAMLAVGIVSIPDYARLMFAETSSIRGRPYIEAGVAIGLKNSQLIFRHVLPNCMSQLLVKATLGLGFAILTVSSLSFLGMGVQPPTAEWGNMISEARSYIISGQWWMATFPGLAIMTSILGFNLVGDGVRDILDPRNRTGV</sequence>
<evidence type="ECO:0000256" key="5">
    <source>
        <dbReference type="ARBA" id="ARBA00022989"/>
    </source>
</evidence>
<dbReference type="GO" id="GO:0005886">
    <property type="term" value="C:plasma membrane"/>
    <property type="evidence" value="ECO:0007669"/>
    <property type="project" value="UniProtKB-SubCell"/>
</dbReference>
<evidence type="ECO:0000256" key="3">
    <source>
        <dbReference type="ARBA" id="ARBA00022475"/>
    </source>
</evidence>
<dbReference type="EMBL" id="AAXG02000034">
    <property type="protein sequence ID" value="EDM98456.1"/>
    <property type="molecule type" value="Genomic_DNA"/>
</dbReference>
<dbReference type="InterPro" id="IPR050366">
    <property type="entry name" value="BP-dependent_transpt_permease"/>
</dbReference>
<dbReference type="Pfam" id="PF12911">
    <property type="entry name" value="OppC_N"/>
    <property type="match status" value="1"/>
</dbReference>
<comment type="similarity">
    <text evidence="7">Belongs to the binding-protein-dependent transport system permease family.</text>
</comment>
<evidence type="ECO:0000256" key="6">
    <source>
        <dbReference type="ARBA" id="ARBA00023136"/>
    </source>
</evidence>
<evidence type="ECO:0000313" key="9">
    <source>
        <dbReference type="EMBL" id="EDM98456.1"/>
    </source>
</evidence>
<dbReference type="InterPro" id="IPR025966">
    <property type="entry name" value="OppC_N"/>
</dbReference>
<dbReference type="Pfam" id="PF00528">
    <property type="entry name" value="BPD_transp_1"/>
    <property type="match status" value="1"/>
</dbReference>
<feature type="transmembrane region" description="Helical" evidence="7">
    <location>
        <begin position="28"/>
        <end position="50"/>
    </location>
</feature>
<dbReference type="InterPro" id="IPR000515">
    <property type="entry name" value="MetI-like"/>
</dbReference>
<dbReference type="SUPFAM" id="SSF161098">
    <property type="entry name" value="MetI-like"/>
    <property type="match status" value="1"/>
</dbReference>
<dbReference type="InterPro" id="IPR035906">
    <property type="entry name" value="MetI-like_sf"/>
</dbReference>
<keyword evidence="6 7" id="KW-0472">Membrane</keyword>
<keyword evidence="4 7" id="KW-0812">Transmembrane</keyword>
<comment type="subcellular location">
    <subcellularLocation>
        <location evidence="1 7">Cell membrane</location>
        <topology evidence="1 7">Multi-pass membrane protein</topology>
    </subcellularLocation>
</comment>
<reference evidence="9 10" key="2">
    <citation type="submission" date="2007-06" db="EMBL/GenBank/DDBJ databases">
        <title>Draft genome sequence of Pseudoflavonifractor capillosus ATCC 29799.</title>
        <authorList>
            <person name="Sudarsanam P."/>
            <person name="Ley R."/>
            <person name="Guruge J."/>
            <person name="Turnbaugh P.J."/>
            <person name="Mahowald M."/>
            <person name="Liep D."/>
            <person name="Gordon J."/>
        </authorList>
    </citation>
    <scope>NUCLEOTIDE SEQUENCE [LARGE SCALE GENOMIC DNA]</scope>
    <source>
        <strain evidence="9 10">ATCC 29799</strain>
    </source>
</reference>
<dbReference type="RefSeq" id="WP_006574258.1">
    <property type="nucleotide sequence ID" value="NZ_AAXG02000034.1"/>
</dbReference>
<dbReference type="CDD" id="cd06261">
    <property type="entry name" value="TM_PBP2"/>
    <property type="match status" value="1"/>
</dbReference>
<dbReference type="GO" id="GO:0055085">
    <property type="term" value="P:transmembrane transport"/>
    <property type="evidence" value="ECO:0007669"/>
    <property type="project" value="InterPro"/>
</dbReference>
<feature type="transmembrane region" description="Helical" evidence="7">
    <location>
        <begin position="92"/>
        <end position="117"/>
    </location>
</feature>
<keyword evidence="5 7" id="KW-1133">Transmembrane helix</keyword>
<dbReference type="PROSITE" id="PS50928">
    <property type="entry name" value="ABC_TM1"/>
    <property type="match status" value="1"/>
</dbReference>
<dbReference type="PANTHER" id="PTHR43386">
    <property type="entry name" value="OLIGOPEPTIDE TRANSPORT SYSTEM PERMEASE PROTEIN APPC"/>
    <property type="match status" value="1"/>
</dbReference>
<comment type="caution">
    <text evidence="9">The sequence shown here is derived from an EMBL/GenBank/DDBJ whole genome shotgun (WGS) entry which is preliminary data.</text>
</comment>
<evidence type="ECO:0000313" key="10">
    <source>
        <dbReference type="Proteomes" id="UP000003639"/>
    </source>
</evidence>
<evidence type="ECO:0000256" key="2">
    <source>
        <dbReference type="ARBA" id="ARBA00022448"/>
    </source>
</evidence>
<feature type="domain" description="ABC transmembrane type-1" evidence="8">
    <location>
        <begin position="90"/>
        <end position="280"/>
    </location>
</feature>
<gene>
    <name evidence="9" type="ORF">BACCAP_03757</name>
</gene>
<keyword evidence="3" id="KW-1003">Cell membrane</keyword>
<dbReference type="STRING" id="411467.BACCAP_03757"/>
<accession>A6NZV3</accession>
<feature type="transmembrane region" description="Helical" evidence="7">
    <location>
        <begin position="211"/>
        <end position="237"/>
    </location>
</feature>
<protein>
    <submittedName>
        <fullName evidence="9">ABC transporter, permease protein</fullName>
    </submittedName>
</protein>
<dbReference type="AlphaFoldDB" id="A6NZV3"/>
<proteinExistence type="inferred from homology"/>
<dbReference type="PANTHER" id="PTHR43386:SF1">
    <property type="entry name" value="D,D-DIPEPTIDE TRANSPORT SYSTEM PERMEASE PROTEIN DDPC-RELATED"/>
    <property type="match status" value="1"/>
</dbReference>
<organism evidence="9 10">
    <name type="scientific">Pseudoflavonifractor capillosus ATCC 29799</name>
    <dbReference type="NCBI Taxonomy" id="411467"/>
    <lineage>
        <taxon>Bacteria</taxon>
        <taxon>Bacillati</taxon>
        <taxon>Bacillota</taxon>
        <taxon>Clostridia</taxon>
        <taxon>Eubacteriales</taxon>
        <taxon>Oscillospiraceae</taxon>
        <taxon>Pseudoflavonifractor</taxon>
    </lineage>
</organism>
<dbReference type="eggNOG" id="COG1173">
    <property type="taxonomic scope" value="Bacteria"/>
</dbReference>
<dbReference type="OrthoDB" id="9797852at2"/>
<evidence type="ECO:0000256" key="4">
    <source>
        <dbReference type="ARBA" id="ARBA00022692"/>
    </source>
</evidence>